<dbReference type="EMBL" id="BAABKY010000006">
    <property type="protein sequence ID" value="GAA5081950.1"/>
    <property type="molecule type" value="Genomic_DNA"/>
</dbReference>
<evidence type="ECO:0000256" key="4">
    <source>
        <dbReference type="ARBA" id="ARBA00022840"/>
    </source>
</evidence>
<sequence length="365" mass="41334">MRRETRAPRADWRERVEALGFDFHTLDGPYWVEDACYRFDVAEIDRIEAAGNELHRLCLEAVAHVVKHGDYAPLGLDDRAATLVERSWRAQEAALYGRMDLAYDGRGEPKLLEYNADTPTSLFEASVVQWYWLEETAAGGDQFNSLHESLLERWRALLPANAKVHFTGCLESREDEATVDYLRDTCAQAGFETTTLDVSEIGWRERRFVDLDDRPIAHAFKLYPWEWMMAEPFSEHLATAPTRWIEPAWKQVLSNKSLLPLLWRLFPGHPNLLAASHDPRDIAGPVVAKPRHGREGEGVFIAEQGLSFAEPGLVYQAYAPLYRSAAGHALLGAWVVGDETVGLGIREDDDAVTRNTSRFVPHCFD</sequence>
<accession>A0ABP9LSP3</accession>
<dbReference type="InterPro" id="IPR005494">
    <property type="entry name" value="GSPS_pre-ATP-grasp-like_dom"/>
</dbReference>
<keyword evidence="3" id="KW-0547">Nucleotide-binding</keyword>
<keyword evidence="4" id="KW-0067">ATP-binding</keyword>
<gene>
    <name evidence="7" type="ORF">GCM10025759_32820</name>
</gene>
<dbReference type="RefSeq" id="WP_158984280.1">
    <property type="nucleotide sequence ID" value="NZ_BAABKY010000006.1"/>
</dbReference>
<dbReference type="Proteomes" id="UP001501083">
    <property type="component" value="Unassembled WGS sequence"/>
</dbReference>
<evidence type="ECO:0000313" key="7">
    <source>
        <dbReference type="EMBL" id="GAA5081950.1"/>
    </source>
</evidence>
<protein>
    <submittedName>
        <fullName evidence="7">Glutathionylspermidine synthase family protein</fullName>
    </submittedName>
</protein>
<evidence type="ECO:0000256" key="1">
    <source>
        <dbReference type="ARBA" id="ARBA00022598"/>
    </source>
</evidence>
<dbReference type="SUPFAM" id="SSF52440">
    <property type="entry name" value="PreATP-grasp domain"/>
    <property type="match status" value="1"/>
</dbReference>
<name>A0ABP9LSP3_9GAMM</name>
<reference evidence="8" key="1">
    <citation type="journal article" date="2019" name="Int. J. Syst. Evol. Microbiol.">
        <title>The Global Catalogue of Microorganisms (GCM) 10K type strain sequencing project: providing services to taxonomists for standard genome sequencing and annotation.</title>
        <authorList>
            <consortium name="The Broad Institute Genomics Platform"/>
            <consortium name="The Broad Institute Genome Sequencing Center for Infectious Disease"/>
            <person name="Wu L."/>
            <person name="Ma J."/>
        </authorList>
    </citation>
    <scope>NUCLEOTIDE SEQUENCE [LARGE SCALE GENOMIC DNA]</scope>
    <source>
        <strain evidence="8">JCM 19212</strain>
    </source>
</reference>
<dbReference type="InterPro" id="IPR016185">
    <property type="entry name" value="PreATP-grasp_dom_sf"/>
</dbReference>
<keyword evidence="2" id="KW-0479">Metal-binding</keyword>
<comment type="caution">
    <text evidence="7">The sequence shown here is derived from an EMBL/GenBank/DDBJ whole genome shotgun (WGS) entry which is preliminary data.</text>
</comment>
<keyword evidence="1" id="KW-0436">Ligase</keyword>
<dbReference type="SUPFAM" id="SSF56059">
    <property type="entry name" value="Glutathione synthetase ATP-binding domain-like"/>
    <property type="match status" value="1"/>
</dbReference>
<keyword evidence="8" id="KW-1185">Reference proteome</keyword>
<evidence type="ECO:0000259" key="6">
    <source>
        <dbReference type="Pfam" id="PF03738"/>
    </source>
</evidence>
<proteinExistence type="predicted"/>
<evidence type="ECO:0000313" key="8">
    <source>
        <dbReference type="Proteomes" id="UP001501083"/>
    </source>
</evidence>
<dbReference type="Pfam" id="PF03738">
    <property type="entry name" value="GSP_synth"/>
    <property type="match status" value="1"/>
</dbReference>
<evidence type="ECO:0000256" key="2">
    <source>
        <dbReference type="ARBA" id="ARBA00022723"/>
    </source>
</evidence>
<evidence type="ECO:0000256" key="5">
    <source>
        <dbReference type="ARBA" id="ARBA00022842"/>
    </source>
</evidence>
<keyword evidence="5" id="KW-0460">Magnesium</keyword>
<feature type="domain" description="Glutathionylspermidine synthase pre-ATP-grasp-like" evidence="6">
    <location>
        <begin position="12"/>
        <end position="364"/>
    </location>
</feature>
<evidence type="ECO:0000256" key="3">
    <source>
        <dbReference type="ARBA" id="ARBA00022741"/>
    </source>
</evidence>
<dbReference type="Gene3D" id="3.30.1490.330">
    <property type="match status" value="1"/>
</dbReference>
<organism evidence="7 8">
    <name type="scientific">Lysobacter panacisoli</name>
    <dbReference type="NCBI Taxonomy" id="1255263"/>
    <lineage>
        <taxon>Bacteria</taxon>
        <taxon>Pseudomonadati</taxon>
        <taxon>Pseudomonadota</taxon>
        <taxon>Gammaproteobacteria</taxon>
        <taxon>Lysobacterales</taxon>
        <taxon>Lysobacteraceae</taxon>
        <taxon>Lysobacter</taxon>
    </lineage>
</organism>